<dbReference type="eggNOG" id="COG3344">
    <property type="taxonomic scope" value="Bacteria"/>
</dbReference>
<dbReference type="PANTHER" id="PTHR34047">
    <property type="entry name" value="NUCLEAR INTRON MATURASE 1, MITOCHONDRIAL-RELATED"/>
    <property type="match status" value="1"/>
</dbReference>
<evidence type="ECO:0000313" key="4">
    <source>
        <dbReference type="Proteomes" id="UP000002019"/>
    </source>
</evidence>
<organism evidence="3 4">
    <name type="scientific">Cloacimonas acidaminovorans (strain Evry)</name>
    <dbReference type="NCBI Taxonomy" id="459349"/>
    <lineage>
        <taxon>Bacteria</taxon>
        <taxon>Pseudomonadati</taxon>
        <taxon>Candidatus Cloacimonadota</taxon>
        <taxon>Candidatus Cloacimonadia</taxon>
        <taxon>Candidatus Cloacimonadales</taxon>
        <taxon>Candidatus Cloacimonadaceae</taxon>
        <taxon>Candidatus Cloacimonas</taxon>
    </lineage>
</organism>
<gene>
    <name evidence="3" type="ordered locus">CLOAM1200</name>
</gene>
<evidence type="ECO:0000259" key="2">
    <source>
        <dbReference type="PROSITE" id="PS50878"/>
    </source>
</evidence>
<dbReference type="RefSeq" id="WP_015424919.1">
    <property type="nucleotide sequence ID" value="NC_020449.1"/>
</dbReference>
<dbReference type="PROSITE" id="PS50878">
    <property type="entry name" value="RT_POL"/>
    <property type="match status" value="1"/>
</dbReference>
<reference evidence="3 4" key="1">
    <citation type="journal article" date="2008" name="J. Bacteriol.">
        <title>'Candidatus Cloacamonas acidaminovorans': genome sequence reconstruction provides a first glimpse of a new bacterial division.</title>
        <authorList>
            <person name="Pelletier E."/>
            <person name="Kreimeyer A."/>
            <person name="Bocs S."/>
            <person name="Rouy Z."/>
            <person name="Gyapay G."/>
            <person name="Chouari R."/>
            <person name="Riviere D."/>
            <person name="Ganesan A."/>
            <person name="Daegelen P."/>
            <person name="Sghir A."/>
            <person name="Cohen G.N."/>
            <person name="Medigue C."/>
            <person name="Weissenbach J."/>
            <person name="Le Paslier D."/>
        </authorList>
    </citation>
    <scope>NUCLEOTIDE SEQUENCE [LARGE SCALE GENOMIC DNA]</scope>
    <source>
        <strain evidence="4">Evry</strain>
    </source>
</reference>
<sequence>MPKRVGYLWEKLTSWQNLYLAYKNACKHKKSKYETAEWMFYCEKNLWELQKELINGNYRPQPYRYFTIKEPKERLISVAVFRDRLVHHSLINVIEPYFESIFIKDSYATRKGKGLHLAVLAVQKYSRQYPWFLKLDIEKFFNNIDHNILLKLISSKIKDPMIINLCSIILKNQNLSMNHNEEIGLPVGNLTSQFFANIYLNQLDHYIKQNLGYKGYVRYMDDFILFSENKDKLKSDLLLIKYFLSNILKLKIKDKSIQMNKVNQGIPFLGYRVFPKLIRVSNINLKRCLQNMQKREKEYIRGKIEIEKLYQSTRSRLGFISFANTYYLQKLIWGGVHKAEPTV</sequence>
<dbReference type="SUPFAM" id="SSF56672">
    <property type="entry name" value="DNA/RNA polymerases"/>
    <property type="match status" value="1"/>
</dbReference>
<dbReference type="AlphaFoldDB" id="B0VI85"/>
<accession>B0VI85</accession>
<evidence type="ECO:0000313" key="3">
    <source>
        <dbReference type="EMBL" id="CAO81061.1"/>
    </source>
</evidence>
<proteinExistence type="inferred from homology"/>
<dbReference type="InterPro" id="IPR051083">
    <property type="entry name" value="GrpII_Intron_Splice-Mob/Def"/>
</dbReference>
<protein>
    <submittedName>
        <fullName evidence="3">RNA-directed DNA polymerase (Reverse transcriptase)</fullName>
    </submittedName>
</protein>
<dbReference type="Pfam" id="PF00078">
    <property type="entry name" value="RVT_1"/>
    <property type="match status" value="1"/>
</dbReference>
<dbReference type="KEGG" id="caci:CLOAM1200"/>
<feature type="domain" description="Reverse transcriptase" evidence="2">
    <location>
        <begin position="1"/>
        <end position="273"/>
    </location>
</feature>
<dbReference type="GO" id="GO:0003964">
    <property type="term" value="F:RNA-directed DNA polymerase activity"/>
    <property type="evidence" value="ECO:0007669"/>
    <property type="project" value="UniProtKB-KW"/>
</dbReference>
<keyword evidence="3" id="KW-0808">Transferase</keyword>
<dbReference type="PANTHER" id="PTHR34047:SF8">
    <property type="entry name" value="PROTEIN YKFC"/>
    <property type="match status" value="1"/>
</dbReference>
<dbReference type="HOGENOM" id="CLU_013584_0_0_0"/>
<evidence type="ECO:0000256" key="1">
    <source>
        <dbReference type="ARBA" id="ARBA00034120"/>
    </source>
</evidence>
<comment type="similarity">
    <text evidence="1">Belongs to the bacterial reverse transcriptase family.</text>
</comment>
<keyword evidence="4" id="KW-1185">Reference proteome</keyword>
<dbReference type="OrthoDB" id="9793236at2"/>
<dbReference type="CDD" id="cd01651">
    <property type="entry name" value="RT_G2_intron"/>
    <property type="match status" value="1"/>
</dbReference>
<name>B0VI85_CLOAI</name>
<dbReference type="STRING" id="459349.CLOAM1200"/>
<keyword evidence="3" id="KW-0695">RNA-directed DNA polymerase</keyword>
<keyword evidence="3" id="KW-0548">Nucleotidyltransferase</keyword>
<dbReference type="Proteomes" id="UP000002019">
    <property type="component" value="Chromosome"/>
</dbReference>
<dbReference type="EMBL" id="CU466930">
    <property type="protein sequence ID" value="CAO81061.1"/>
    <property type="molecule type" value="Genomic_DNA"/>
</dbReference>
<dbReference type="InterPro" id="IPR000477">
    <property type="entry name" value="RT_dom"/>
</dbReference>
<dbReference type="InterPro" id="IPR043502">
    <property type="entry name" value="DNA/RNA_pol_sf"/>
</dbReference>